<evidence type="ECO:0000259" key="15">
    <source>
        <dbReference type="Pfam" id="PF02394"/>
    </source>
</evidence>
<sequence>MAAVPELTSEAMAYYSGNENDLFFEADGPTQTKRPFHNLELGSLGDSGIQLQVSPQLCSTSPGQVVSVLVALEELRAVPTVCTQDLQEDDLRSLFFFIFEEEPLSCTWDDGYVCDAPLQSLSCRLRDINQKSLVLSGPHELQALHLNRQDASRQVVFCMSFMPGEENDDKIPVALGIKEKNLYLSCVMKDRKPTLQLEMVHPEDQSKKMDKRFVFNKTDIKGKVEFESALYPSWYISTSQMEQMPVFLGSSRGGQDITDFTLEVLSH</sequence>
<keyword evidence="8 13" id="KW-0395">Inflammatory response</keyword>
<dbReference type="GO" id="GO:0006955">
    <property type="term" value="P:immune response"/>
    <property type="evidence" value="ECO:0007669"/>
    <property type="project" value="InterPro"/>
</dbReference>
<keyword evidence="5 13" id="KW-0202">Cytokine</keyword>
<keyword evidence="6 13" id="KW-0964">Secreted</keyword>
<evidence type="ECO:0000256" key="5">
    <source>
        <dbReference type="ARBA" id="ARBA00022514"/>
    </source>
</evidence>
<dbReference type="RefSeq" id="XP_011376173.1">
    <property type="nucleotide sequence ID" value="XM_011377871.2"/>
</dbReference>
<dbReference type="PRINTS" id="PR01359">
    <property type="entry name" value="INTRLEUKIN1B"/>
</dbReference>
<reference evidence="17" key="1">
    <citation type="submission" date="2025-08" db="UniProtKB">
        <authorList>
            <consortium name="RefSeq"/>
        </authorList>
    </citation>
    <scope>IDENTIFICATION</scope>
    <source>
        <tissue evidence="17">Kidney</tissue>
    </source>
</reference>
<dbReference type="SMART" id="SM00125">
    <property type="entry name" value="IL1"/>
    <property type="match status" value="1"/>
</dbReference>
<dbReference type="GO" id="GO:0045917">
    <property type="term" value="P:positive regulation of complement activation"/>
    <property type="evidence" value="ECO:0007669"/>
    <property type="project" value="Ensembl"/>
</dbReference>
<dbReference type="OMA" id="QKCLVMS"/>
<dbReference type="GO" id="GO:0050830">
    <property type="term" value="P:defense response to Gram-positive bacterium"/>
    <property type="evidence" value="ECO:0007669"/>
    <property type="project" value="Ensembl"/>
</dbReference>
<dbReference type="PROSITE" id="PS00253">
    <property type="entry name" value="INTERLEUKIN_1"/>
    <property type="match status" value="1"/>
</dbReference>
<name>A0A6P3RLX9_PTEVA</name>
<dbReference type="InterPro" id="IPR020877">
    <property type="entry name" value="IL-1_CS"/>
</dbReference>
<dbReference type="SUPFAM" id="SSF50353">
    <property type="entry name" value="Cytokine"/>
    <property type="match status" value="1"/>
</dbReference>
<dbReference type="PANTHER" id="PTHR10078:SF30">
    <property type="entry name" value="INTERLEUKIN-1 BETA"/>
    <property type="match status" value="1"/>
</dbReference>
<dbReference type="InterPro" id="IPR000975">
    <property type="entry name" value="IL-1_fam"/>
</dbReference>
<accession>A0A6P3RLX9</accession>
<dbReference type="GO" id="GO:0033092">
    <property type="term" value="P:positive regulation of immature T cell proliferation in thymus"/>
    <property type="evidence" value="ECO:0007669"/>
    <property type="project" value="TreeGrafter"/>
</dbReference>
<dbReference type="GO" id="GO:0010641">
    <property type="term" value="P:positive regulation of platelet-derived growth factor receptor signaling pathway"/>
    <property type="evidence" value="ECO:0007669"/>
    <property type="project" value="Ensembl"/>
</dbReference>
<evidence type="ECO:0000256" key="1">
    <source>
        <dbReference type="ARBA" id="ARBA00004371"/>
    </source>
</evidence>
<dbReference type="GO" id="GO:0010718">
    <property type="term" value="P:positive regulation of epithelial to mesenchymal transition"/>
    <property type="evidence" value="ECO:0007669"/>
    <property type="project" value="Ensembl"/>
</dbReference>
<dbReference type="GO" id="GO:0001660">
    <property type="term" value="P:fever generation"/>
    <property type="evidence" value="ECO:0007669"/>
    <property type="project" value="UniProtKB-UniRule"/>
</dbReference>
<evidence type="ECO:0000313" key="17">
    <source>
        <dbReference type="RefSeq" id="XP_011376173.1"/>
    </source>
</evidence>
<dbReference type="GO" id="GO:0030335">
    <property type="term" value="P:positive regulation of cell migration"/>
    <property type="evidence" value="ECO:0007669"/>
    <property type="project" value="Ensembl"/>
</dbReference>
<evidence type="ECO:0000256" key="4">
    <source>
        <dbReference type="ARBA" id="ARBA00022490"/>
    </source>
</evidence>
<keyword evidence="4 14" id="KW-0963">Cytoplasm</keyword>
<evidence type="ECO:0000256" key="8">
    <source>
        <dbReference type="ARBA" id="ARBA00023198"/>
    </source>
</evidence>
<evidence type="ECO:0000256" key="2">
    <source>
        <dbReference type="ARBA" id="ARBA00004550"/>
    </source>
</evidence>
<keyword evidence="7 13" id="KW-0666">Pyrogen</keyword>
<dbReference type="GO" id="GO:0005125">
    <property type="term" value="F:cytokine activity"/>
    <property type="evidence" value="ECO:0007669"/>
    <property type="project" value="UniProtKB-UniRule"/>
</dbReference>
<dbReference type="CDD" id="cd23296">
    <property type="entry name" value="beta-trefoil_IL1B"/>
    <property type="match status" value="1"/>
</dbReference>
<evidence type="ECO:0000256" key="11">
    <source>
        <dbReference type="ARBA" id="ARBA00023613"/>
    </source>
</evidence>
<evidence type="ECO:0000256" key="6">
    <source>
        <dbReference type="ARBA" id="ARBA00022525"/>
    </source>
</evidence>
<dbReference type="GO" id="GO:0071639">
    <property type="term" value="P:positive regulation of monocyte chemotactic protein-1 production"/>
    <property type="evidence" value="ECO:0007669"/>
    <property type="project" value="Ensembl"/>
</dbReference>
<dbReference type="GO" id="GO:0045893">
    <property type="term" value="P:positive regulation of DNA-templated transcription"/>
    <property type="evidence" value="ECO:0007669"/>
    <property type="project" value="Ensembl"/>
</dbReference>
<feature type="domain" description="Interleukin-1 propeptide" evidence="15">
    <location>
        <begin position="1"/>
        <end position="104"/>
    </location>
</feature>
<evidence type="ECO:0000256" key="7">
    <source>
        <dbReference type="ARBA" id="ARBA00022620"/>
    </source>
</evidence>
<comment type="subunit">
    <text evidence="11">Monomer. In its precursor form, weakly interacts with full-length MEFV; the mature cytokine does not interact at all. Interacts with integrins ITGAV:ITGBV and ITGA5:ITGB1; integrin-binding is required for IL1B signaling. Interacts with cargo receptor TMED10; the interaction is direct and is required for the secretion of IL1B mature form. Interacts with HSP90AB1; the interaction facilitates cargo translocation into the ERGIC. Interacts with HSP90B1; the interaction facilitates cargo translocation into the ERGIC.</text>
</comment>
<dbReference type="GO" id="GO:2000556">
    <property type="term" value="P:positive regulation of T-helper 1 cell cytokine production"/>
    <property type="evidence" value="ECO:0007669"/>
    <property type="project" value="Ensembl"/>
</dbReference>
<dbReference type="GO" id="GO:0005615">
    <property type="term" value="C:extracellular space"/>
    <property type="evidence" value="ECO:0007669"/>
    <property type="project" value="UniProtKB-KW"/>
</dbReference>
<dbReference type="AlphaFoldDB" id="A0A6P3RLX9"/>
<evidence type="ECO:0000256" key="9">
    <source>
        <dbReference type="ARBA" id="ARBA00023228"/>
    </source>
</evidence>
<dbReference type="GO" id="GO:2001240">
    <property type="term" value="P:negative regulation of extrinsic apoptotic signaling pathway in absence of ligand"/>
    <property type="evidence" value="ECO:0007669"/>
    <property type="project" value="Ensembl"/>
</dbReference>
<evidence type="ECO:0000256" key="12">
    <source>
        <dbReference type="ARBA" id="ARBA00033717"/>
    </source>
</evidence>
<comment type="similarity">
    <text evidence="3 13">Belongs to the IL-1 family.</text>
</comment>
<dbReference type="GO" id="GO:0050995">
    <property type="term" value="P:negative regulation of lipid catabolic process"/>
    <property type="evidence" value="ECO:0007669"/>
    <property type="project" value="Ensembl"/>
</dbReference>
<dbReference type="GO" id="GO:0070487">
    <property type="term" value="P:monocyte aggregation"/>
    <property type="evidence" value="ECO:0007669"/>
    <property type="project" value="Ensembl"/>
</dbReference>
<dbReference type="GO" id="GO:0032729">
    <property type="term" value="P:positive regulation of type II interferon production"/>
    <property type="evidence" value="ECO:0007669"/>
    <property type="project" value="Ensembl"/>
</dbReference>
<dbReference type="GO" id="GO:0070498">
    <property type="term" value="P:interleukin-1-mediated signaling pathway"/>
    <property type="evidence" value="ECO:0007669"/>
    <property type="project" value="Ensembl"/>
</dbReference>
<gene>
    <name evidence="14 17" type="primary">IL1B</name>
</gene>
<dbReference type="GO" id="GO:1903597">
    <property type="term" value="P:negative regulation of gap junction assembly"/>
    <property type="evidence" value="ECO:0007669"/>
    <property type="project" value="Ensembl"/>
</dbReference>
<dbReference type="PRINTS" id="PR01357">
    <property type="entry name" value="INTRLEUKN1AB"/>
</dbReference>
<dbReference type="GO" id="GO:0010573">
    <property type="term" value="P:vascular endothelial growth factor production"/>
    <property type="evidence" value="ECO:0007669"/>
    <property type="project" value="Ensembl"/>
</dbReference>
<dbReference type="GO" id="GO:0010744">
    <property type="term" value="P:positive regulation of macrophage derived foam cell differentiation"/>
    <property type="evidence" value="ECO:0007669"/>
    <property type="project" value="Ensembl"/>
</dbReference>
<keyword evidence="10 13" id="KW-0497">Mitogen</keyword>
<protein>
    <recommendedName>
        <fullName evidence="13 14">Multifunctional fusion protein</fullName>
    </recommendedName>
    <domain>
        <recommendedName>
            <fullName evidence="13">Interleukin-1</fullName>
        </recommendedName>
    </domain>
    <domain>
        <recommendedName>
            <fullName evidence="14">Interleukin-1 beta</fullName>
        </recommendedName>
    </domain>
</protein>
<dbReference type="GO" id="GO:0071260">
    <property type="term" value="P:cellular response to mechanical stimulus"/>
    <property type="evidence" value="ECO:0007669"/>
    <property type="project" value="Ensembl"/>
</dbReference>
<dbReference type="GO" id="GO:0071466">
    <property type="term" value="P:cellular response to xenobiotic stimulus"/>
    <property type="evidence" value="ECO:0007669"/>
    <property type="project" value="Ensembl"/>
</dbReference>
<dbReference type="PANTHER" id="PTHR10078">
    <property type="entry name" value="INTERLEUKIN-1 FAMILY MEMBER"/>
    <property type="match status" value="1"/>
</dbReference>
<dbReference type="GO" id="GO:0051897">
    <property type="term" value="P:positive regulation of phosphatidylinositol 3-kinase/protein kinase B signal transduction"/>
    <property type="evidence" value="ECO:0007669"/>
    <property type="project" value="Ensembl"/>
</dbReference>
<dbReference type="GO" id="GO:0050796">
    <property type="term" value="P:regulation of insulin secretion"/>
    <property type="evidence" value="ECO:0007669"/>
    <property type="project" value="Ensembl"/>
</dbReference>
<dbReference type="GO" id="GO:0010575">
    <property type="term" value="P:positive regulation of vascular endothelial growth factor production"/>
    <property type="evidence" value="ECO:0007669"/>
    <property type="project" value="Ensembl"/>
</dbReference>
<dbReference type="GO" id="GO:0060252">
    <property type="term" value="P:positive regulation of glial cell proliferation"/>
    <property type="evidence" value="ECO:0007669"/>
    <property type="project" value="Ensembl"/>
</dbReference>
<dbReference type="GO" id="GO:0032755">
    <property type="term" value="P:positive regulation of interleukin-6 production"/>
    <property type="evidence" value="ECO:0007669"/>
    <property type="project" value="Ensembl"/>
</dbReference>
<evidence type="ECO:0000256" key="10">
    <source>
        <dbReference type="ARBA" id="ARBA00023246"/>
    </source>
</evidence>
<dbReference type="GO" id="GO:1901224">
    <property type="term" value="P:positive regulation of non-canonical NF-kappaB signal transduction"/>
    <property type="evidence" value="ECO:0007669"/>
    <property type="project" value="Ensembl"/>
</dbReference>
<comment type="subcellular location">
    <subcellularLocation>
        <location evidence="14">Cytoplasm</location>
        <location evidence="14">Cytosol</location>
    </subcellularLocation>
    <subcellularLocation>
        <location evidence="14">Secreted</location>
    </subcellularLocation>
    <subcellularLocation>
        <location evidence="1 14">Lysosome</location>
    </subcellularLocation>
    <subcellularLocation>
        <location evidence="2 14">Secreted</location>
        <location evidence="2 14">Extracellular exosome</location>
    </subcellularLocation>
    <text evidence="14">The precursor is cytosolic. In response to inflammasome-activating signals, such as ATP for NLRP3 inflammasome or bacterial flagellin for NLRC4 inflammasome, cleaved and secreted. Mature form is secreted and released in the extracellular milieu by passing through the gasdermin-D (GSDMD) pore. In contrast, the precursor form is not released, due to the presence of an acidic region that is proteolytically removed by CASP1 during maturation. The secretion is dependent on protein unfolding and facilitated by the cargo receptor TMED10.</text>
</comment>
<keyword evidence="9 14" id="KW-0458">Lysosome</keyword>
<dbReference type="InterPro" id="IPR003502">
    <property type="entry name" value="IL-1_propep"/>
</dbReference>
<proteinExistence type="inferred from homology"/>
<dbReference type="GO" id="GO:0034116">
    <property type="term" value="P:positive regulation of heterotypic cell-cell adhesion"/>
    <property type="evidence" value="ECO:0007669"/>
    <property type="project" value="Ensembl"/>
</dbReference>
<dbReference type="GO" id="GO:0051044">
    <property type="term" value="P:positive regulation of membrane protein ectodomain proteolysis"/>
    <property type="evidence" value="ECO:0007669"/>
    <property type="project" value="Ensembl"/>
</dbReference>
<dbReference type="GeneID" id="105303982"/>
<dbReference type="GO" id="GO:0051781">
    <property type="term" value="P:positive regulation of cell division"/>
    <property type="evidence" value="ECO:0007669"/>
    <property type="project" value="UniProtKB-KW"/>
</dbReference>
<dbReference type="CTD" id="3553"/>
<dbReference type="GO" id="GO:0005149">
    <property type="term" value="F:interleukin-1 receptor binding"/>
    <property type="evidence" value="ECO:0007669"/>
    <property type="project" value="UniProtKB-UniRule"/>
</dbReference>
<comment type="function">
    <text evidence="12 14">Potent pro-inflammatory cytokine. Initially discovered as the major endogenous pyrogen, induces prostaglandin synthesis, neutrophil influx and activation, T-cell activation and cytokine production, B-cell activation and antibody production, and fibroblast proliferation and collagen production. Promotes Th17 differentiation of T-cells. Synergizes with IL12/interleukin-12 to induce IFNG synthesis from T-helper 1 (Th1) cells. Plays a role in angiogenesis by inducing VEGF production synergistically with TNF and IL6. Involved in transduction of inflammation downstream of pyroptosis: its mature form is specifically released in the extracellular milieu by passing through the gasdermin-D (GSDMD) pore.</text>
</comment>
<dbReference type="GO" id="GO:0005829">
    <property type="term" value="C:cytosol"/>
    <property type="evidence" value="ECO:0007669"/>
    <property type="project" value="UniProtKB-SubCell"/>
</dbReference>
<dbReference type="GO" id="GO:0019904">
    <property type="term" value="F:protein domain specific binding"/>
    <property type="evidence" value="ECO:0007669"/>
    <property type="project" value="Ensembl"/>
</dbReference>
<dbReference type="GO" id="GO:0071222">
    <property type="term" value="P:cellular response to lipopolysaccharide"/>
    <property type="evidence" value="ECO:0007669"/>
    <property type="project" value="TreeGrafter"/>
</dbReference>
<dbReference type="GO" id="GO:0050729">
    <property type="term" value="P:positive regulation of inflammatory response"/>
    <property type="evidence" value="ECO:0007669"/>
    <property type="project" value="Ensembl"/>
</dbReference>
<dbReference type="GO" id="GO:0043123">
    <property type="term" value="P:positive regulation of canonical NF-kappaB signal transduction"/>
    <property type="evidence" value="ECO:0007669"/>
    <property type="project" value="Ensembl"/>
</dbReference>
<dbReference type="GO" id="GO:0030213">
    <property type="term" value="P:hyaluronan biosynthetic process"/>
    <property type="evidence" value="ECO:0007669"/>
    <property type="project" value="Ensembl"/>
</dbReference>
<dbReference type="OrthoDB" id="9449069at2759"/>
<dbReference type="Pfam" id="PF00340">
    <property type="entry name" value="IL1"/>
    <property type="match status" value="1"/>
</dbReference>
<dbReference type="PRINTS" id="PR00264">
    <property type="entry name" value="INTERLEUKIN1"/>
</dbReference>
<dbReference type="GO" id="GO:0045429">
    <property type="term" value="P:positive regulation of nitric oxide biosynthetic process"/>
    <property type="evidence" value="ECO:0007669"/>
    <property type="project" value="Ensembl"/>
</dbReference>
<dbReference type="Pfam" id="PF02394">
    <property type="entry name" value="IL1_propep"/>
    <property type="match status" value="1"/>
</dbReference>
<dbReference type="GO" id="GO:0008285">
    <property type="term" value="P:negative regulation of cell population proliferation"/>
    <property type="evidence" value="ECO:0007669"/>
    <property type="project" value="Ensembl"/>
</dbReference>
<evidence type="ECO:0000256" key="3">
    <source>
        <dbReference type="ARBA" id="ARBA00010448"/>
    </source>
</evidence>
<dbReference type="GO" id="GO:1905075">
    <property type="term" value="P:positive regulation of tight junction disassembly"/>
    <property type="evidence" value="ECO:0007669"/>
    <property type="project" value="Ensembl"/>
</dbReference>
<keyword evidence="16" id="KW-1185">Reference proteome</keyword>
<dbReference type="GO" id="GO:0032725">
    <property type="term" value="P:positive regulation of granulocyte macrophage colony-stimulating factor production"/>
    <property type="evidence" value="ECO:0007669"/>
    <property type="project" value="Ensembl"/>
</dbReference>
<comment type="subunit">
    <text evidence="14">Monomer. Interacts with MEFV.</text>
</comment>
<dbReference type="GO" id="GO:0032757">
    <property type="term" value="P:positive regulation of interleukin-8 production"/>
    <property type="evidence" value="ECO:0007669"/>
    <property type="project" value="Ensembl"/>
</dbReference>
<dbReference type="GO" id="GO:0045766">
    <property type="term" value="P:positive regulation of angiogenesis"/>
    <property type="evidence" value="ECO:0007669"/>
    <property type="project" value="Ensembl"/>
</dbReference>
<dbReference type="PRINTS" id="PR00262">
    <property type="entry name" value="IL1HBGF"/>
</dbReference>
<evidence type="ECO:0000256" key="13">
    <source>
        <dbReference type="RuleBase" id="RU003753"/>
    </source>
</evidence>
<dbReference type="KEGG" id="pvp:105303982"/>
<dbReference type="GO" id="GO:0070374">
    <property type="term" value="P:positive regulation of ERK1 and ERK2 cascade"/>
    <property type="evidence" value="ECO:0007669"/>
    <property type="project" value="Ensembl"/>
</dbReference>
<dbReference type="GO" id="GO:0045840">
    <property type="term" value="P:positive regulation of mitotic nuclear division"/>
    <property type="evidence" value="ECO:0007669"/>
    <property type="project" value="Ensembl"/>
</dbReference>
<evidence type="ECO:0000313" key="16">
    <source>
        <dbReference type="Proteomes" id="UP000515202"/>
    </source>
</evidence>
<dbReference type="GO" id="GO:0005764">
    <property type="term" value="C:lysosome"/>
    <property type="evidence" value="ECO:0007669"/>
    <property type="project" value="UniProtKB-SubCell"/>
</dbReference>
<comment type="miscellaneous">
    <text evidence="14">IL1B production occurs in 2 steps, each being controlled by different stimuli. First, inflammatory signals, such as LPS, stimulate the synthesis and promote the accumulation of cytosolic stores of pro-IL1B (priming). Then additional signals are required for inflammasome assembly, leading to CASP1 activation, pro-IL1B processing and eventually secretion of the active cytokine. IL1B processing and secretion are temporarily associated.</text>
</comment>
<dbReference type="FunFam" id="2.80.10.50:FF:000027">
    <property type="entry name" value="Interleukin-1 beta"/>
    <property type="match status" value="1"/>
</dbReference>
<dbReference type="GO" id="GO:0005178">
    <property type="term" value="F:integrin binding"/>
    <property type="evidence" value="ECO:0007669"/>
    <property type="project" value="Ensembl"/>
</dbReference>
<dbReference type="Proteomes" id="UP000515202">
    <property type="component" value="Unplaced"/>
</dbReference>
<dbReference type="GO" id="GO:0032743">
    <property type="term" value="P:positive regulation of interleukin-2 production"/>
    <property type="evidence" value="ECO:0007669"/>
    <property type="project" value="Ensembl"/>
</dbReference>
<organism evidence="16 17">
    <name type="scientific">Pteropus vampyrus</name>
    <name type="common">Large flying fox</name>
    <dbReference type="NCBI Taxonomy" id="132908"/>
    <lineage>
        <taxon>Eukaryota</taxon>
        <taxon>Metazoa</taxon>
        <taxon>Chordata</taxon>
        <taxon>Craniata</taxon>
        <taxon>Vertebrata</taxon>
        <taxon>Euteleostomi</taxon>
        <taxon>Mammalia</taxon>
        <taxon>Eutheria</taxon>
        <taxon>Laurasiatheria</taxon>
        <taxon>Chiroptera</taxon>
        <taxon>Yinpterochiroptera</taxon>
        <taxon>Pteropodoidea</taxon>
        <taxon>Pteropodidae</taxon>
        <taxon>Pteropodinae</taxon>
        <taxon>Pteropus</taxon>
    </lineage>
</organism>
<dbReference type="InterPro" id="IPR008996">
    <property type="entry name" value="IL1/FGF"/>
</dbReference>
<dbReference type="Gene3D" id="2.80.10.50">
    <property type="match status" value="1"/>
</dbReference>
<dbReference type="GO" id="GO:0031394">
    <property type="term" value="P:positive regulation of prostaglandin biosynthetic process"/>
    <property type="evidence" value="ECO:0007669"/>
    <property type="project" value="Ensembl"/>
</dbReference>
<dbReference type="GO" id="GO:1903140">
    <property type="term" value="P:regulation of establishment of endothelial barrier"/>
    <property type="evidence" value="ECO:0007669"/>
    <property type="project" value="Ensembl"/>
</dbReference>
<evidence type="ECO:0000256" key="14">
    <source>
        <dbReference type="RuleBase" id="RU364119"/>
    </source>
</evidence>